<dbReference type="NCBIfam" id="TIGR02452">
    <property type="entry name" value="TIGR02452 family protein"/>
    <property type="match status" value="1"/>
</dbReference>
<dbReference type="InterPro" id="IPR019261">
    <property type="entry name" value="PARG_cat_microbial"/>
</dbReference>
<dbReference type="EMBL" id="KY684111">
    <property type="protein sequence ID" value="ARF12288.1"/>
    <property type="molecule type" value="Genomic_DNA"/>
</dbReference>
<organism evidence="2">
    <name type="scientific">Klosneuvirus KNV1</name>
    <dbReference type="NCBI Taxonomy" id="1977640"/>
    <lineage>
        <taxon>Viruses</taxon>
        <taxon>Varidnaviria</taxon>
        <taxon>Bamfordvirae</taxon>
        <taxon>Nucleocytoviricota</taxon>
        <taxon>Megaviricetes</taxon>
        <taxon>Imitervirales</taxon>
        <taxon>Mimiviridae</taxon>
        <taxon>Klosneuvirinae</taxon>
        <taxon>Klosneuvirus</taxon>
    </lineage>
</organism>
<reference evidence="2" key="1">
    <citation type="journal article" date="2017" name="Science">
        <title>Giant viruses with an expanded complement of translation system components.</title>
        <authorList>
            <person name="Schulz F."/>
            <person name="Yutin N."/>
            <person name="Ivanova N.N."/>
            <person name="Ortega D.R."/>
            <person name="Lee T.K."/>
            <person name="Vierheilig J."/>
            <person name="Daims H."/>
            <person name="Horn M."/>
            <person name="Wagner M."/>
            <person name="Jensen G.J."/>
            <person name="Kyrpides N.C."/>
            <person name="Koonin E.V."/>
            <person name="Woyke T."/>
        </authorList>
    </citation>
    <scope>NUCLEOTIDE SEQUENCE</scope>
    <source>
        <strain evidence="2">KNV1</strain>
    </source>
</reference>
<dbReference type="InterPro" id="IPR043472">
    <property type="entry name" value="Macro_dom-like"/>
</dbReference>
<dbReference type="Pfam" id="PF10021">
    <property type="entry name" value="PARG_cat_microb"/>
    <property type="match status" value="1"/>
</dbReference>
<name>A0A1V0SKZ7_9VIRU</name>
<dbReference type="PANTHER" id="PTHR35596:SF1">
    <property type="entry name" value="MICROBIAL-TYPE PARG CATALYTIC DOMAIN-CONTAINING PROTEIN"/>
    <property type="match status" value="1"/>
</dbReference>
<evidence type="ECO:0000259" key="1">
    <source>
        <dbReference type="Pfam" id="PF10021"/>
    </source>
</evidence>
<dbReference type="InterPro" id="IPR012664">
    <property type="entry name" value="CHP02452"/>
</dbReference>
<protein>
    <recommendedName>
        <fullName evidence="1">Microbial-type PARG catalytic domain-containing protein</fullName>
    </recommendedName>
</protein>
<gene>
    <name evidence="2" type="ORF">Klosneuvirus_4_103</name>
</gene>
<evidence type="ECO:0000313" key="2">
    <source>
        <dbReference type="EMBL" id="ARF12288.1"/>
    </source>
</evidence>
<dbReference type="PANTHER" id="PTHR35596">
    <property type="entry name" value="DUF2263 DOMAIN-CONTAINING PROTEIN"/>
    <property type="match status" value="1"/>
</dbReference>
<feature type="domain" description="Microbial-type PARG catalytic" evidence="1">
    <location>
        <begin position="37"/>
        <end position="135"/>
    </location>
</feature>
<accession>A0A1V0SKZ7</accession>
<dbReference type="Gene3D" id="3.40.220.10">
    <property type="entry name" value="Leucine Aminopeptidase, subunit E, domain 1"/>
    <property type="match status" value="1"/>
</dbReference>
<sequence>MSNKNMEQWKNAYEHTKTVCTIGQYKNVPVNESIKCYYKPNLSNTITDNKPTIRIVPNDPLEVAECFVTNGYNPVVLNIADGSWPGSQIEMEGYGYEESLFCRSNYFKTLNLQNGLYPINGLECIYSKNVLVIKDIDLTPLAKPFNVSFIACAPIKHYKSDILDETEYEITFMKLSTVFQTASLKGHDVIVLSAFGCGAYKNPQKQIVEIFNKLIEKYGHLFKFITFAIIPKKEMDGKYILKHNHECNYQFFLNGIKTN</sequence>
<proteinExistence type="predicted"/>